<dbReference type="PROSITE" id="PS00107">
    <property type="entry name" value="PROTEIN_KINASE_ATP"/>
    <property type="match status" value="1"/>
</dbReference>
<dbReference type="InterPro" id="IPR011009">
    <property type="entry name" value="Kinase-like_dom_sf"/>
</dbReference>
<evidence type="ECO:0000256" key="13">
    <source>
        <dbReference type="SAM" id="Phobius"/>
    </source>
</evidence>
<dbReference type="InterPro" id="IPR008271">
    <property type="entry name" value="Ser/Thr_kinase_AS"/>
</dbReference>
<evidence type="ECO:0000256" key="1">
    <source>
        <dbReference type="ARBA" id="ARBA00012513"/>
    </source>
</evidence>
<protein>
    <recommendedName>
        <fullName evidence="1">non-specific serine/threonine protein kinase</fullName>
        <ecNumber evidence="1">2.7.11.1</ecNumber>
    </recommendedName>
</protein>
<dbReference type="OrthoDB" id="1405469at2759"/>
<sequence length="342" mass="39324">MNHNKPLFAGNPYLKYKKGKQIGFGSYGTVFEAESNGIVYAIKKIHADIEDLDFTVREIEALIKLDGHPNIVKYYEIWFRNKENVSLQFGGAEYKVIGDKQAGFQIELNNGVTFTPEAIYIVMEHCNTTLYKLMSNRNLSRCQINEYFKGILDGLKWIADNRIVHRDLKPENIFLDRNGVIKIGDFGLAIDKESKNSSNLTKNRGTELYTPPEHLNSELIKVRNITAKRDIYSFGLIYYFMVLGTVPVFNTVNLIRKYGLCYKKPEIFALKDIELLNRMLATDPEKRISIQKLYEYVLNDTFLTEWNANVQIPNSVSPKQLCLTVSANKYKIIVTIDFLVAM</sequence>
<organism evidence="15 16">
    <name type="scientific">Leptotrombidium deliense</name>
    <dbReference type="NCBI Taxonomy" id="299467"/>
    <lineage>
        <taxon>Eukaryota</taxon>
        <taxon>Metazoa</taxon>
        <taxon>Ecdysozoa</taxon>
        <taxon>Arthropoda</taxon>
        <taxon>Chelicerata</taxon>
        <taxon>Arachnida</taxon>
        <taxon>Acari</taxon>
        <taxon>Acariformes</taxon>
        <taxon>Trombidiformes</taxon>
        <taxon>Prostigmata</taxon>
        <taxon>Anystina</taxon>
        <taxon>Parasitengona</taxon>
        <taxon>Trombiculoidea</taxon>
        <taxon>Trombiculidae</taxon>
        <taxon>Leptotrombidium</taxon>
    </lineage>
</organism>
<gene>
    <name evidence="15" type="ORF">B4U80_11283</name>
</gene>
<keyword evidence="5 15" id="KW-0418">Kinase</keyword>
<dbReference type="VEuPathDB" id="VectorBase:LDEU010627"/>
<keyword evidence="3" id="KW-0808">Transferase</keyword>
<dbReference type="PANTHER" id="PTHR11042:SF160">
    <property type="entry name" value="EUKARYOTIC TRANSLATION INITIATION FACTOR 2-ALPHA KINASE 1"/>
    <property type="match status" value="1"/>
</dbReference>
<dbReference type="InterPro" id="IPR050339">
    <property type="entry name" value="CC_SR_Kinase"/>
</dbReference>
<evidence type="ECO:0000256" key="12">
    <source>
        <dbReference type="RuleBase" id="RU000304"/>
    </source>
</evidence>
<dbReference type="GO" id="GO:0005634">
    <property type="term" value="C:nucleus"/>
    <property type="evidence" value="ECO:0007669"/>
    <property type="project" value="TreeGrafter"/>
</dbReference>
<evidence type="ECO:0000256" key="7">
    <source>
        <dbReference type="ARBA" id="ARBA00023193"/>
    </source>
</evidence>
<comment type="similarity">
    <text evidence="8">Belongs to the protein kinase superfamily. Ser/Thr protein kinase family. GCN2 subfamily.</text>
</comment>
<dbReference type="GO" id="GO:0005524">
    <property type="term" value="F:ATP binding"/>
    <property type="evidence" value="ECO:0007669"/>
    <property type="project" value="UniProtKB-UniRule"/>
</dbReference>
<evidence type="ECO:0000256" key="10">
    <source>
        <dbReference type="ARBA" id="ARBA00048977"/>
    </source>
</evidence>
<dbReference type="Gene3D" id="1.10.510.10">
    <property type="entry name" value="Transferase(Phosphotransferase) domain 1"/>
    <property type="match status" value="1"/>
</dbReference>
<dbReference type="InterPro" id="IPR000719">
    <property type="entry name" value="Prot_kinase_dom"/>
</dbReference>
<evidence type="ECO:0000313" key="15">
    <source>
        <dbReference type="EMBL" id="RWS21413.1"/>
    </source>
</evidence>
<dbReference type="CDD" id="cd00180">
    <property type="entry name" value="PKc"/>
    <property type="match status" value="1"/>
</dbReference>
<comment type="catalytic activity">
    <reaction evidence="9">
        <text>L-threonyl-[protein] + ATP = O-phospho-L-threonyl-[protein] + ADP + H(+)</text>
        <dbReference type="Rhea" id="RHEA:46608"/>
        <dbReference type="Rhea" id="RHEA-COMP:11060"/>
        <dbReference type="Rhea" id="RHEA-COMP:11605"/>
        <dbReference type="ChEBI" id="CHEBI:15378"/>
        <dbReference type="ChEBI" id="CHEBI:30013"/>
        <dbReference type="ChEBI" id="CHEBI:30616"/>
        <dbReference type="ChEBI" id="CHEBI:61977"/>
        <dbReference type="ChEBI" id="CHEBI:456216"/>
        <dbReference type="EC" id="2.7.11.1"/>
    </reaction>
    <physiologicalReaction direction="left-to-right" evidence="9">
        <dbReference type="Rhea" id="RHEA:46609"/>
    </physiologicalReaction>
</comment>
<dbReference type="EMBL" id="NCKV01012324">
    <property type="protein sequence ID" value="RWS21413.1"/>
    <property type="molecule type" value="Genomic_DNA"/>
</dbReference>
<keyword evidence="4 11" id="KW-0547">Nucleotide-binding</keyword>
<keyword evidence="6 11" id="KW-0067">ATP-binding</keyword>
<evidence type="ECO:0000256" key="4">
    <source>
        <dbReference type="ARBA" id="ARBA00022741"/>
    </source>
</evidence>
<evidence type="ECO:0000256" key="11">
    <source>
        <dbReference type="PROSITE-ProRule" id="PRU10141"/>
    </source>
</evidence>
<keyword evidence="16" id="KW-1185">Reference proteome</keyword>
<dbReference type="PROSITE" id="PS50011">
    <property type="entry name" value="PROTEIN_KINASE_DOM"/>
    <property type="match status" value="1"/>
</dbReference>
<dbReference type="GO" id="GO:0004694">
    <property type="term" value="F:eukaryotic translation initiation factor 2alpha kinase activity"/>
    <property type="evidence" value="ECO:0007669"/>
    <property type="project" value="TreeGrafter"/>
</dbReference>
<keyword evidence="13" id="KW-1133">Transmembrane helix</keyword>
<dbReference type="PROSITE" id="PS00108">
    <property type="entry name" value="PROTEIN_KINASE_ST"/>
    <property type="match status" value="1"/>
</dbReference>
<dbReference type="Proteomes" id="UP000288716">
    <property type="component" value="Unassembled WGS sequence"/>
</dbReference>
<dbReference type="AlphaFoldDB" id="A0A443S1R8"/>
<comment type="catalytic activity">
    <reaction evidence="10">
        <text>L-seryl-[protein] + ATP = O-phospho-L-seryl-[protein] + ADP + H(+)</text>
        <dbReference type="Rhea" id="RHEA:17989"/>
        <dbReference type="Rhea" id="RHEA-COMP:9863"/>
        <dbReference type="Rhea" id="RHEA-COMP:11604"/>
        <dbReference type="ChEBI" id="CHEBI:15378"/>
        <dbReference type="ChEBI" id="CHEBI:29999"/>
        <dbReference type="ChEBI" id="CHEBI:30616"/>
        <dbReference type="ChEBI" id="CHEBI:83421"/>
        <dbReference type="ChEBI" id="CHEBI:456216"/>
        <dbReference type="EC" id="2.7.11.1"/>
    </reaction>
    <physiologicalReaction direction="left-to-right" evidence="10">
        <dbReference type="Rhea" id="RHEA:17990"/>
    </physiologicalReaction>
</comment>
<keyword evidence="13" id="KW-0812">Transmembrane</keyword>
<dbReference type="InterPro" id="IPR017441">
    <property type="entry name" value="Protein_kinase_ATP_BS"/>
</dbReference>
<evidence type="ECO:0000256" key="8">
    <source>
        <dbReference type="ARBA" id="ARBA00037982"/>
    </source>
</evidence>
<dbReference type="Gene3D" id="3.30.200.20">
    <property type="entry name" value="Phosphorylase Kinase, domain 1"/>
    <property type="match status" value="1"/>
</dbReference>
<dbReference type="GO" id="GO:0005737">
    <property type="term" value="C:cytoplasm"/>
    <property type="evidence" value="ECO:0007669"/>
    <property type="project" value="TreeGrafter"/>
</dbReference>
<dbReference type="EC" id="2.7.11.1" evidence="1"/>
<evidence type="ECO:0000256" key="6">
    <source>
        <dbReference type="ARBA" id="ARBA00022840"/>
    </source>
</evidence>
<name>A0A443S1R8_9ACAR</name>
<evidence type="ECO:0000256" key="9">
    <source>
        <dbReference type="ARBA" id="ARBA00048659"/>
    </source>
</evidence>
<dbReference type="SMART" id="SM00220">
    <property type="entry name" value="S_TKc"/>
    <property type="match status" value="1"/>
</dbReference>
<keyword evidence="7" id="KW-0652">Protein synthesis inhibitor</keyword>
<feature type="domain" description="Protein kinase" evidence="14">
    <location>
        <begin position="16"/>
        <end position="303"/>
    </location>
</feature>
<dbReference type="Pfam" id="PF00069">
    <property type="entry name" value="Pkinase"/>
    <property type="match status" value="1"/>
</dbReference>
<dbReference type="SUPFAM" id="SSF56112">
    <property type="entry name" value="Protein kinase-like (PK-like)"/>
    <property type="match status" value="1"/>
</dbReference>
<feature type="transmembrane region" description="Helical" evidence="13">
    <location>
        <begin position="231"/>
        <end position="255"/>
    </location>
</feature>
<evidence type="ECO:0000256" key="3">
    <source>
        <dbReference type="ARBA" id="ARBA00022679"/>
    </source>
</evidence>
<evidence type="ECO:0000313" key="16">
    <source>
        <dbReference type="Proteomes" id="UP000288716"/>
    </source>
</evidence>
<accession>A0A443S1R8</accession>
<feature type="binding site" evidence="11">
    <location>
        <position position="44"/>
    </location>
    <ligand>
        <name>ATP</name>
        <dbReference type="ChEBI" id="CHEBI:30616"/>
    </ligand>
</feature>
<evidence type="ECO:0000259" key="14">
    <source>
        <dbReference type="PROSITE" id="PS50011"/>
    </source>
</evidence>
<keyword evidence="2 12" id="KW-0723">Serine/threonine-protein kinase</keyword>
<dbReference type="GO" id="GO:0017148">
    <property type="term" value="P:negative regulation of translation"/>
    <property type="evidence" value="ECO:0007669"/>
    <property type="project" value="UniProtKB-KW"/>
</dbReference>
<proteinExistence type="inferred from homology"/>
<keyword evidence="13" id="KW-0472">Membrane</keyword>
<dbReference type="STRING" id="299467.A0A443S1R8"/>
<evidence type="ECO:0000256" key="2">
    <source>
        <dbReference type="ARBA" id="ARBA00022527"/>
    </source>
</evidence>
<evidence type="ECO:0000256" key="5">
    <source>
        <dbReference type="ARBA" id="ARBA00022777"/>
    </source>
</evidence>
<dbReference type="PANTHER" id="PTHR11042">
    <property type="entry name" value="EUKARYOTIC TRANSLATION INITIATION FACTOR 2-ALPHA KINASE EIF2-ALPHA KINASE -RELATED"/>
    <property type="match status" value="1"/>
</dbReference>
<reference evidence="15 16" key="1">
    <citation type="journal article" date="2018" name="Gigascience">
        <title>Genomes of trombidid mites reveal novel predicted allergens and laterally-transferred genes associated with secondary metabolism.</title>
        <authorList>
            <person name="Dong X."/>
            <person name="Chaisiri K."/>
            <person name="Xia D."/>
            <person name="Armstrong S.D."/>
            <person name="Fang Y."/>
            <person name="Donnelly M.J."/>
            <person name="Kadowaki T."/>
            <person name="McGarry J.W."/>
            <person name="Darby A.C."/>
            <person name="Makepeace B.L."/>
        </authorList>
    </citation>
    <scope>NUCLEOTIDE SEQUENCE [LARGE SCALE GENOMIC DNA]</scope>
    <source>
        <strain evidence="15">UoL-UT</strain>
    </source>
</reference>
<comment type="caution">
    <text evidence="15">The sequence shown here is derived from an EMBL/GenBank/DDBJ whole genome shotgun (WGS) entry which is preliminary data.</text>
</comment>